<dbReference type="EMBL" id="BART01036440">
    <property type="protein sequence ID" value="GAH10981.1"/>
    <property type="molecule type" value="Genomic_DNA"/>
</dbReference>
<organism evidence="1">
    <name type="scientific">marine sediment metagenome</name>
    <dbReference type="NCBI Taxonomy" id="412755"/>
    <lineage>
        <taxon>unclassified sequences</taxon>
        <taxon>metagenomes</taxon>
        <taxon>ecological metagenomes</taxon>
    </lineage>
</organism>
<name>X1CRE6_9ZZZZ</name>
<reference evidence="1" key="1">
    <citation type="journal article" date="2014" name="Front. Microbiol.">
        <title>High frequency of phylogenetically diverse reductive dehalogenase-homologous genes in deep subseafloor sedimentary metagenomes.</title>
        <authorList>
            <person name="Kawai M."/>
            <person name="Futagami T."/>
            <person name="Toyoda A."/>
            <person name="Takaki Y."/>
            <person name="Nishi S."/>
            <person name="Hori S."/>
            <person name="Arai W."/>
            <person name="Tsubouchi T."/>
            <person name="Morono Y."/>
            <person name="Uchiyama I."/>
            <person name="Ito T."/>
            <person name="Fujiyama A."/>
            <person name="Inagaki F."/>
            <person name="Takami H."/>
        </authorList>
    </citation>
    <scope>NUCLEOTIDE SEQUENCE</scope>
    <source>
        <strain evidence="1">Expedition CK06-06</strain>
    </source>
</reference>
<evidence type="ECO:0000313" key="1">
    <source>
        <dbReference type="EMBL" id="GAH10981.1"/>
    </source>
</evidence>
<proteinExistence type="predicted"/>
<gene>
    <name evidence="1" type="ORF">S01H4_61455</name>
</gene>
<sequence>MQKNISNHTIAGKKYKGSDLQRELLIVRLISQDGREIK</sequence>
<accession>X1CRE6</accession>
<protein>
    <submittedName>
        <fullName evidence="1">Uncharacterized protein</fullName>
    </submittedName>
</protein>
<feature type="non-terminal residue" evidence="1">
    <location>
        <position position="38"/>
    </location>
</feature>
<comment type="caution">
    <text evidence="1">The sequence shown here is derived from an EMBL/GenBank/DDBJ whole genome shotgun (WGS) entry which is preliminary data.</text>
</comment>
<dbReference type="AlphaFoldDB" id="X1CRE6"/>